<dbReference type="Pfam" id="PF00069">
    <property type="entry name" value="Pkinase"/>
    <property type="match status" value="1"/>
</dbReference>
<dbReference type="GO" id="GO:0005737">
    <property type="term" value="C:cytoplasm"/>
    <property type="evidence" value="ECO:0007669"/>
    <property type="project" value="TreeGrafter"/>
</dbReference>
<dbReference type="SMART" id="SM00220">
    <property type="entry name" value="S_TKc"/>
    <property type="match status" value="1"/>
</dbReference>
<dbReference type="PANTHER" id="PTHR47167">
    <property type="entry name" value="SERINE/THREONINE-PROTEIN KINASE TAO1-LIKE PROTEIN"/>
    <property type="match status" value="1"/>
</dbReference>
<name>E0VIR9_PEDHC</name>
<dbReference type="GO" id="GO:0004674">
    <property type="term" value="F:protein serine/threonine kinase activity"/>
    <property type="evidence" value="ECO:0007669"/>
    <property type="project" value="UniProtKB-KW"/>
</dbReference>
<reference evidence="14" key="2">
    <citation type="submission" date="2007-04" db="EMBL/GenBank/DDBJ databases">
        <title>The genome of the human body louse.</title>
        <authorList>
            <consortium name="The Human Body Louse Genome Consortium"/>
            <person name="Kirkness E."/>
            <person name="Walenz B."/>
            <person name="Hass B."/>
            <person name="Bruggner R."/>
            <person name="Strausberg R."/>
        </authorList>
    </citation>
    <scope>NUCLEOTIDE SEQUENCE</scope>
    <source>
        <strain evidence="14">USDA</strain>
    </source>
</reference>
<dbReference type="KEGG" id="phu:Phum_PHUM231610"/>
<feature type="binding site" evidence="11">
    <location>
        <position position="58"/>
    </location>
    <ligand>
        <name>ATP</name>
        <dbReference type="ChEBI" id="CHEBI:30616"/>
    </ligand>
</feature>
<dbReference type="OMA" id="QKKEYKH"/>
<keyword evidence="16" id="KW-1185">Reference proteome</keyword>
<dbReference type="AlphaFoldDB" id="E0VIR9"/>
<feature type="region of interest" description="Disordered" evidence="12">
    <location>
        <begin position="545"/>
        <end position="573"/>
    </location>
</feature>
<comment type="catalytic activity">
    <reaction evidence="9">
        <text>L-threonyl-[protein] + ATP = O-phospho-L-threonyl-[protein] + ADP + H(+)</text>
        <dbReference type="Rhea" id="RHEA:46608"/>
        <dbReference type="Rhea" id="RHEA-COMP:11060"/>
        <dbReference type="Rhea" id="RHEA-COMP:11605"/>
        <dbReference type="ChEBI" id="CHEBI:15378"/>
        <dbReference type="ChEBI" id="CHEBI:30013"/>
        <dbReference type="ChEBI" id="CHEBI:30616"/>
        <dbReference type="ChEBI" id="CHEBI:61977"/>
        <dbReference type="ChEBI" id="CHEBI:456216"/>
        <dbReference type="EC" id="2.7.11.1"/>
    </reaction>
</comment>
<feature type="domain" description="Protein kinase" evidence="13">
    <location>
        <begin position="28"/>
        <end position="281"/>
    </location>
</feature>
<dbReference type="OrthoDB" id="10016527at2759"/>
<reference evidence="15" key="3">
    <citation type="submission" date="2020-05" db="UniProtKB">
        <authorList>
            <consortium name="EnsemblMetazoa"/>
        </authorList>
    </citation>
    <scope>IDENTIFICATION</scope>
    <source>
        <strain evidence="15">USDA</strain>
    </source>
</reference>
<dbReference type="FunCoup" id="E0VIR9">
    <property type="interactions" value="507"/>
</dbReference>
<dbReference type="CDD" id="cd06607">
    <property type="entry name" value="STKc_TAO"/>
    <property type="match status" value="1"/>
</dbReference>
<feature type="compositionally biased region" description="Polar residues" evidence="12">
    <location>
        <begin position="340"/>
        <end position="351"/>
    </location>
</feature>
<keyword evidence="7 11" id="KW-0067">ATP-binding</keyword>
<dbReference type="HOGENOM" id="CLU_000288_2_2_1"/>
<evidence type="ECO:0000313" key="14">
    <source>
        <dbReference type="EMBL" id="EEB13275.1"/>
    </source>
</evidence>
<evidence type="ECO:0000256" key="11">
    <source>
        <dbReference type="PROSITE-ProRule" id="PRU10141"/>
    </source>
</evidence>
<dbReference type="InterPro" id="IPR017441">
    <property type="entry name" value="Protein_kinase_ATP_BS"/>
</dbReference>
<evidence type="ECO:0000256" key="3">
    <source>
        <dbReference type="ARBA" id="ARBA00022527"/>
    </source>
</evidence>
<feature type="region of interest" description="Disordered" evidence="12">
    <location>
        <begin position="651"/>
        <end position="675"/>
    </location>
</feature>
<dbReference type="FunFam" id="1.10.510.10:FF:000030">
    <property type="entry name" value="Serine/threonine-protein kinase TAO2, putative"/>
    <property type="match status" value="1"/>
</dbReference>
<protein>
    <recommendedName>
        <fullName evidence="2">non-specific serine/threonine protein kinase</fullName>
        <ecNumber evidence="2">2.7.11.1</ecNumber>
    </recommendedName>
</protein>
<keyword evidence="3" id="KW-0723">Serine/threonine-protein kinase</keyword>
<dbReference type="Proteomes" id="UP000009046">
    <property type="component" value="Unassembled WGS sequence"/>
</dbReference>
<keyword evidence="8" id="KW-0175">Coiled coil</keyword>
<dbReference type="PANTHER" id="PTHR47167:SF4">
    <property type="entry name" value="SERINE_THREONINE-PROTEIN KINASE TAO"/>
    <property type="match status" value="1"/>
</dbReference>
<gene>
    <name evidence="15" type="primary">8230064</name>
    <name evidence="14" type="ORF">Phum_PHUM231610</name>
</gene>
<evidence type="ECO:0000256" key="4">
    <source>
        <dbReference type="ARBA" id="ARBA00022679"/>
    </source>
</evidence>
<dbReference type="GeneID" id="8230064"/>
<evidence type="ECO:0000256" key="12">
    <source>
        <dbReference type="SAM" id="MobiDB-lite"/>
    </source>
</evidence>
<evidence type="ECO:0000256" key="8">
    <source>
        <dbReference type="ARBA" id="ARBA00023054"/>
    </source>
</evidence>
<dbReference type="InterPro" id="IPR000719">
    <property type="entry name" value="Prot_kinase_dom"/>
</dbReference>
<dbReference type="RefSeq" id="XP_002426013.1">
    <property type="nucleotide sequence ID" value="XM_002425968.1"/>
</dbReference>
<proteinExistence type="inferred from homology"/>
<dbReference type="EC" id="2.7.11.1" evidence="2"/>
<dbReference type="InterPro" id="IPR051234">
    <property type="entry name" value="TAO_STE20_kinase"/>
</dbReference>
<dbReference type="PROSITE" id="PS50011">
    <property type="entry name" value="PROTEIN_KINASE_DOM"/>
    <property type="match status" value="1"/>
</dbReference>
<organism>
    <name type="scientific">Pediculus humanus subsp. corporis</name>
    <name type="common">Body louse</name>
    <dbReference type="NCBI Taxonomy" id="121224"/>
    <lineage>
        <taxon>Eukaryota</taxon>
        <taxon>Metazoa</taxon>
        <taxon>Ecdysozoa</taxon>
        <taxon>Arthropoda</taxon>
        <taxon>Hexapoda</taxon>
        <taxon>Insecta</taxon>
        <taxon>Pterygota</taxon>
        <taxon>Neoptera</taxon>
        <taxon>Paraneoptera</taxon>
        <taxon>Psocodea</taxon>
        <taxon>Troctomorpha</taxon>
        <taxon>Phthiraptera</taxon>
        <taxon>Anoplura</taxon>
        <taxon>Pediculidae</taxon>
        <taxon>Pediculus</taxon>
    </lineage>
</organism>
<keyword evidence="5 11" id="KW-0547">Nucleotide-binding</keyword>
<dbReference type="InParanoid" id="E0VIR9"/>
<reference evidence="14" key="1">
    <citation type="submission" date="2007-04" db="EMBL/GenBank/DDBJ databases">
        <title>Annotation of Pediculus humanus corporis strain USDA.</title>
        <authorList>
            <person name="Kirkness E."/>
            <person name="Hannick L."/>
            <person name="Hass B."/>
            <person name="Bruggner R."/>
            <person name="Lawson D."/>
            <person name="Bidwell S."/>
            <person name="Joardar V."/>
            <person name="Caler E."/>
            <person name="Walenz B."/>
            <person name="Inman J."/>
            <person name="Schobel S."/>
            <person name="Galinsky K."/>
            <person name="Amedeo P."/>
            <person name="Strausberg R."/>
        </authorList>
    </citation>
    <scope>NUCLEOTIDE SEQUENCE</scope>
    <source>
        <strain evidence="14">USDA</strain>
    </source>
</reference>
<comment type="similarity">
    <text evidence="1">Belongs to the protein kinase superfamily. STE Ser/Thr protein kinase family. STE20 subfamily.</text>
</comment>
<dbReference type="InterPro" id="IPR011009">
    <property type="entry name" value="Kinase-like_dom_sf"/>
</dbReference>
<evidence type="ECO:0000313" key="15">
    <source>
        <dbReference type="EnsemblMetazoa" id="PHUM231610-PA"/>
    </source>
</evidence>
<dbReference type="FunFam" id="3.30.200.20:FF:000029">
    <property type="entry name" value="Serine/threonine-protein kinase TAO2, putative"/>
    <property type="match status" value="1"/>
</dbReference>
<evidence type="ECO:0000256" key="2">
    <source>
        <dbReference type="ARBA" id="ARBA00012513"/>
    </source>
</evidence>
<dbReference type="STRING" id="121224.E0VIR9"/>
<dbReference type="EMBL" id="AAZO01002686">
    <property type="status" value="NOT_ANNOTATED_CDS"/>
    <property type="molecule type" value="Genomic_DNA"/>
</dbReference>
<dbReference type="Gene3D" id="3.30.200.20">
    <property type="entry name" value="Phosphorylase Kinase, domain 1"/>
    <property type="match status" value="1"/>
</dbReference>
<keyword evidence="4" id="KW-0808">Transferase</keyword>
<evidence type="ECO:0000256" key="7">
    <source>
        <dbReference type="ARBA" id="ARBA00022840"/>
    </source>
</evidence>
<comment type="catalytic activity">
    <reaction evidence="10">
        <text>L-seryl-[protein] + ATP = O-phospho-L-seryl-[protein] + ADP + H(+)</text>
        <dbReference type="Rhea" id="RHEA:17989"/>
        <dbReference type="Rhea" id="RHEA-COMP:9863"/>
        <dbReference type="Rhea" id="RHEA-COMP:11604"/>
        <dbReference type="ChEBI" id="CHEBI:15378"/>
        <dbReference type="ChEBI" id="CHEBI:29999"/>
        <dbReference type="ChEBI" id="CHEBI:30616"/>
        <dbReference type="ChEBI" id="CHEBI:83421"/>
        <dbReference type="ChEBI" id="CHEBI:456216"/>
        <dbReference type="EC" id="2.7.11.1"/>
    </reaction>
</comment>
<accession>E0VIR9</accession>
<dbReference type="GO" id="GO:0005524">
    <property type="term" value="F:ATP binding"/>
    <property type="evidence" value="ECO:0007669"/>
    <property type="project" value="UniProtKB-UniRule"/>
</dbReference>
<dbReference type="VEuPathDB" id="VectorBase:PHUM231610"/>
<dbReference type="Gene3D" id="1.10.510.10">
    <property type="entry name" value="Transferase(Phosphotransferase) domain 1"/>
    <property type="match status" value="1"/>
</dbReference>
<evidence type="ECO:0000256" key="6">
    <source>
        <dbReference type="ARBA" id="ARBA00022777"/>
    </source>
</evidence>
<evidence type="ECO:0000256" key="5">
    <source>
        <dbReference type="ARBA" id="ARBA00022741"/>
    </source>
</evidence>
<feature type="compositionally biased region" description="Basic and acidic residues" evidence="12">
    <location>
        <begin position="545"/>
        <end position="558"/>
    </location>
</feature>
<dbReference type="PROSITE" id="PS00107">
    <property type="entry name" value="PROTEIN_KINASE_ATP"/>
    <property type="match status" value="1"/>
</dbReference>
<sequence>MPAVSRPGSLKDPEIAELFDKEDPEKIFEDLREIGHGSFGAVYYARCLLTREIVAIKKMSYLGKQSLEKWQDILKEIRFLRQLKHPNTIEYKGCFLRDHTAWLVMEYCLGSASDIIEVHKRPLKEEEIAAICEGVLRGLSYLHSLGRIHRDVKAGNILLTENGTVKLADFGSASIKCPANSFVGTPYWMAPEVILAMDEGQYDGKVDVWSLGITCVELAERKPPYFNMNAMSALYHIAQNDTPQLQSSEWSEVFRHFVDSCLKKNPNERPTSGKLLSHQLVTRQRSSHVLIDLIQRTKAAVRELDNLNYRKMKKILMVDSSENESTVGDADDTPDEQAGGDSSKSNSITSEHSIHSMGVSASSQSSSTNSLPPTDPNSRRHKVLLYTVKKKKAVCIKFQVKKNIKIIGDHGANNFATIRTTSIVTKQQKEHMQEEMHEQMTGYKRMRKEHQGALLKLEERCKVDMDTHKQLLDKEYESLLQQFSKDLEKLQVKHIQELDRKYKQNSAAEKKLFKEISSKQEADRKIFETQKKKEYKTNKERWKKELSLDEATPKRQRDAALQSQKENMKQLEAQEEQRLIRGQKEYLDLEMRKFRRKKVLACHSLEQELLREELKKRQQQLEQAHAMLLRHHEKTQDLEYRQQKAVHQLKEEQIQKQHQTELQSQQDYTERAERELRKKHALELKQQPKSLKQKEMQIRKQFRETCKIQTRQYKALKSQILQTTGKEEQKTVIKKLKEEQRRKLALLGDQYEQSIAEMLQKQSIRLDESQEVEYHNLKKRLHYELDILTAYQSKNKMQSEAQRNRERKELEDRIAVRRSVLEQKMDQETQQFLQERSERIRLLHERQHRELEQFDEESDKLGFSALAISEACKECYADDDSISGSMLSLAHSNSSTSFPPTSL</sequence>
<dbReference type="CTD" id="8230064"/>
<feature type="region of interest" description="Disordered" evidence="12">
    <location>
        <begin position="320"/>
        <end position="378"/>
    </location>
</feature>
<evidence type="ECO:0000256" key="9">
    <source>
        <dbReference type="ARBA" id="ARBA00047899"/>
    </source>
</evidence>
<evidence type="ECO:0000313" key="16">
    <source>
        <dbReference type="Proteomes" id="UP000009046"/>
    </source>
</evidence>
<evidence type="ECO:0000259" key="13">
    <source>
        <dbReference type="PROSITE" id="PS50011"/>
    </source>
</evidence>
<dbReference type="SUPFAM" id="SSF56112">
    <property type="entry name" value="Protein kinase-like (PK-like)"/>
    <property type="match status" value="1"/>
</dbReference>
<dbReference type="EMBL" id="DS235201">
    <property type="protein sequence ID" value="EEB13275.1"/>
    <property type="molecule type" value="Genomic_DNA"/>
</dbReference>
<evidence type="ECO:0000256" key="10">
    <source>
        <dbReference type="ARBA" id="ARBA00048679"/>
    </source>
</evidence>
<evidence type="ECO:0000256" key="1">
    <source>
        <dbReference type="ARBA" id="ARBA00008874"/>
    </source>
</evidence>
<dbReference type="eggNOG" id="KOG0577">
    <property type="taxonomic scope" value="Eukaryota"/>
</dbReference>
<dbReference type="EnsemblMetazoa" id="PHUM231610-RA">
    <property type="protein sequence ID" value="PHUM231610-PA"/>
    <property type="gene ID" value="PHUM231610"/>
</dbReference>
<keyword evidence="6" id="KW-0418">Kinase</keyword>
<feature type="compositionally biased region" description="Low complexity" evidence="12">
    <location>
        <begin position="356"/>
        <end position="370"/>
    </location>
</feature>
<dbReference type="EMBL" id="AAZO01008555">
    <property type="status" value="NOT_ANNOTATED_CDS"/>
    <property type="molecule type" value="Genomic_DNA"/>
</dbReference>